<evidence type="ECO:0000256" key="3">
    <source>
        <dbReference type="ARBA" id="ARBA00022485"/>
    </source>
</evidence>
<evidence type="ECO:0000256" key="9">
    <source>
        <dbReference type="ARBA" id="ARBA00023204"/>
    </source>
</evidence>
<dbReference type="InterPro" id="IPR005273">
    <property type="entry name" value="Ura-DNA_glyco_family4"/>
</dbReference>
<feature type="compositionally biased region" description="Basic and acidic residues" evidence="10">
    <location>
        <begin position="1"/>
        <end position="16"/>
    </location>
</feature>
<dbReference type="Proteomes" id="UP000198908">
    <property type="component" value="Unassembled WGS sequence"/>
</dbReference>
<dbReference type="GO" id="GO:0006281">
    <property type="term" value="P:DNA repair"/>
    <property type="evidence" value="ECO:0007669"/>
    <property type="project" value="UniProtKB-KW"/>
</dbReference>
<keyword evidence="3" id="KW-0004">4Fe-4S</keyword>
<evidence type="ECO:0000313" key="13">
    <source>
        <dbReference type="Proteomes" id="UP000198908"/>
    </source>
</evidence>
<keyword evidence="6" id="KW-0378">Hydrolase</keyword>
<dbReference type="InterPro" id="IPR005122">
    <property type="entry name" value="Uracil-DNA_glycosylase-like"/>
</dbReference>
<dbReference type="GO" id="GO:0051539">
    <property type="term" value="F:4 iron, 4 sulfur cluster binding"/>
    <property type="evidence" value="ECO:0007669"/>
    <property type="project" value="UniProtKB-KW"/>
</dbReference>
<dbReference type="GO" id="GO:0097506">
    <property type="term" value="F:deaminated base DNA N-glycosylase activity"/>
    <property type="evidence" value="ECO:0007669"/>
    <property type="project" value="UniProtKB-ARBA"/>
</dbReference>
<evidence type="ECO:0000256" key="1">
    <source>
        <dbReference type="ARBA" id="ARBA00006521"/>
    </source>
</evidence>
<feature type="region of interest" description="Disordered" evidence="10">
    <location>
        <begin position="1"/>
        <end position="34"/>
    </location>
</feature>
<evidence type="ECO:0000256" key="4">
    <source>
        <dbReference type="ARBA" id="ARBA00022723"/>
    </source>
</evidence>
<proteinExistence type="inferred from homology"/>
<dbReference type="NCBIfam" id="TIGR00758">
    <property type="entry name" value="UDG_fam4"/>
    <property type="match status" value="1"/>
</dbReference>
<dbReference type="GO" id="GO:0046872">
    <property type="term" value="F:metal ion binding"/>
    <property type="evidence" value="ECO:0007669"/>
    <property type="project" value="UniProtKB-KW"/>
</dbReference>
<reference evidence="13" key="1">
    <citation type="submission" date="2016-09" db="EMBL/GenBank/DDBJ databases">
        <authorList>
            <person name="Varghese N."/>
            <person name="Submissions S."/>
        </authorList>
    </citation>
    <scope>NUCLEOTIDE SEQUENCE [LARGE SCALE GENOMIC DNA]</scope>
    <source>
        <strain evidence="13">TNe-862</strain>
    </source>
</reference>
<keyword evidence="7" id="KW-0408">Iron</keyword>
<dbReference type="SUPFAM" id="SSF52141">
    <property type="entry name" value="Uracil-DNA glycosylase-like"/>
    <property type="match status" value="1"/>
</dbReference>
<dbReference type="CDD" id="cd10030">
    <property type="entry name" value="UDG-F4_TTUDGA_SPO1dp_like"/>
    <property type="match status" value="1"/>
</dbReference>
<comment type="similarity">
    <text evidence="1">Belongs to the uracil-DNA glycosylase (UDG) superfamily. Type 4 (UDGa) family.</text>
</comment>
<evidence type="ECO:0000259" key="11">
    <source>
        <dbReference type="SMART" id="SM00986"/>
    </source>
</evidence>
<dbReference type="RefSeq" id="WP_092005612.1">
    <property type="nucleotide sequence ID" value="NZ_FMYQ01000042.1"/>
</dbReference>
<dbReference type="Pfam" id="PF03167">
    <property type="entry name" value="UDG"/>
    <property type="match status" value="1"/>
</dbReference>
<feature type="compositionally biased region" description="Polar residues" evidence="10">
    <location>
        <begin position="20"/>
        <end position="33"/>
    </location>
</feature>
<feature type="domain" description="Uracil-DNA glycosylase-like" evidence="11">
    <location>
        <begin position="53"/>
        <end position="213"/>
    </location>
</feature>
<evidence type="ECO:0000256" key="5">
    <source>
        <dbReference type="ARBA" id="ARBA00022763"/>
    </source>
</evidence>
<keyword evidence="5" id="KW-0227">DNA damage</keyword>
<dbReference type="SMART" id="SM00986">
    <property type="entry name" value="UDG"/>
    <property type="match status" value="1"/>
</dbReference>
<dbReference type="InterPro" id="IPR051536">
    <property type="entry name" value="UDG_Type-4/5"/>
</dbReference>
<dbReference type="EMBL" id="FMYQ01000042">
    <property type="protein sequence ID" value="SDE32663.1"/>
    <property type="molecule type" value="Genomic_DNA"/>
</dbReference>
<evidence type="ECO:0000313" key="12">
    <source>
        <dbReference type="EMBL" id="SDE32663.1"/>
    </source>
</evidence>
<dbReference type="STRING" id="416944.SAMN05421548_14218"/>
<accession>A0A1G7C068</accession>
<keyword evidence="13" id="KW-1185">Reference proteome</keyword>
<dbReference type="PANTHER" id="PTHR33693">
    <property type="entry name" value="TYPE-5 URACIL-DNA GLYCOSYLASE"/>
    <property type="match status" value="1"/>
</dbReference>
<dbReference type="PANTHER" id="PTHR33693:SF9">
    <property type="entry name" value="TYPE-4 URACIL-DNA GLYCOSYLASE"/>
    <property type="match status" value="1"/>
</dbReference>
<dbReference type="Gene3D" id="3.40.470.10">
    <property type="entry name" value="Uracil-DNA glycosylase-like domain"/>
    <property type="match status" value="1"/>
</dbReference>
<keyword evidence="4" id="KW-0479">Metal-binding</keyword>
<protein>
    <recommendedName>
        <fullName evidence="2">Type-4 uracil-DNA glycosylase</fullName>
    </recommendedName>
</protein>
<evidence type="ECO:0000256" key="10">
    <source>
        <dbReference type="SAM" id="MobiDB-lite"/>
    </source>
</evidence>
<evidence type="ECO:0000256" key="6">
    <source>
        <dbReference type="ARBA" id="ARBA00022801"/>
    </source>
</evidence>
<evidence type="ECO:0000256" key="8">
    <source>
        <dbReference type="ARBA" id="ARBA00023014"/>
    </source>
</evidence>
<dbReference type="SMART" id="SM00987">
    <property type="entry name" value="UreE_C"/>
    <property type="match status" value="1"/>
</dbReference>
<organism evidence="12 13">
    <name type="scientific">Paraburkholderia lycopersici</name>
    <dbReference type="NCBI Taxonomy" id="416944"/>
    <lineage>
        <taxon>Bacteria</taxon>
        <taxon>Pseudomonadati</taxon>
        <taxon>Pseudomonadota</taxon>
        <taxon>Betaproteobacteria</taxon>
        <taxon>Burkholderiales</taxon>
        <taxon>Burkholderiaceae</taxon>
        <taxon>Paraburkholderia</taxon>
    </lineage>
</organism>
<name>A0A1G7C068_9BURK</name>
<gene>
    <name evidence="12" type="ORF">SAMN05421548_14218</name>
</gene>
<keyword evidence="9" id="KW-0234">DNA repair</keyword>
<evidence type="ECO:0000256" key="2">
    <source>
        <dbReference type="ARBA" id="ARBA00019403"/>
    </source>
</evidence>
<keyword evidence="8" id="KW-0411">Iron-sulfur</keyword>
<dbReference type="InterPro" id="IPR036895">
    <property type="entry name" value="Uracil-DNA_glycosylase-like_sf"/>
</dbReference>
<dbReference type="AlphaFoldDB" id="A0A1G7C068"/>
<dbReference type="OrthoDB" id="5290748at2"/>
<evidence type="ECO:0000256" key="7">
    <source>
        <dbReference type="ARBA" id="ARBA00023004"/>
    </source>
</evidence>
<sequence>MTSRAPERGQRHDVSRTSKRTSAGTQADLQQEPESLDACRRCTLWRDATHAVPGAGSSHATLMLVGEQPGDSEDRVGLPFVGPAGVLLDTVLEEAGVARKTVYVTNAVKHFKWELRGKRRLHKTPGQREVEACAYWLDRELAQVKPKVVVALGATALRAVLHDPSARLNAHMEHPARIGELVVVATWHPSYVLRASSSEAREAARAQMVDALRHAHSLAASR</sequence>
<dbReference type="NCBIfam" id="TIGR03914">
    <property type="entry name" value="UDG_fam_dom"/>
    <property type="match status" value="1"/>
</dbReference>